<dbReference type="AlphaFoldDB" id="A0ABD5NRW0"/>
<proteinExistence type="predicted"/>
<evidence type="ECO:0000313" key="3">
    <source>
        <dbReference type="EMBL" id="MFC3959470.1"/>
    </source>
</evidence>
<evidence type="ECO:0000256" key="2">
    <source>
        <dbReference type="SAM" id="Phobius"/>
    </source>
</evidence>
<keyword evidence="4" id="KW-1185">Reference proteome</keyword>
<feature type="compositionally biased region" description="Gly residues" evidence="1">
    <location>
        <begin position="170"/>
        <end position="200"/>
    </location>
</feature>
<organism evidence="3 4">
    <name type="scientific">Halovivax cerinus</name>
    <dbReference type="NCBI Taxonomy" id="1487865"/>
    <lineage>
        <taxon>Archaea</taxon>
        <taxon>Methanobacteriati</taxon>
        <taxon>Methanobacteriota</taxon>
        <taxon>Stenosarchaea group</taxon>
        <taxon>Halobacteria</taxon>
        <taxon>Halobacteriales</taxon>
        <taxon>Natrialbaceae</taxon>
        <taxon>Halovivax</taxon>
    </lineage>
</organism>
<dbReference type="InterPro" id="IPR008965">
    <property type="entry name" value="CBM2/CBM3_carb-bd_dom_sf"/>
</dbReference>
<keyword evidence="2" id="KW-0472">Membrane</keyword>
<dbReference type="Proteomes" id="UP001595846">
    <property type="component" value="Unassembled WGS sequence"/>
</dbReference>
<evidence type="ECO:0000313" key="4">
    <source>
        <dbReference type="Proteomes" id="UP001595846"/>
    </source>
</evidence>
<feature type="transmembrane region" description="Helical" evidence="2">
    <location>
        <begin position="238"/>
        <end position="257"/>
    </location>
</feature>
<dbReference type="RefSeq" id="WP_256532983.1">
    <property type="nucleotide sequence ID" value="NZ_CP101824.1"/>
</dbReference>
<name>A0ABD5NRW0_9EURY</name>
<keyword evidence="2" id="KW-1133">Transmembrane helix</keyword>
<dbReference type="GeneID" id="73902094"/>
<accession>A0ABD5NRW0</accession>
<comment type="caution">
    <text evidence="3">The sequence shown here is derived from an EMBL/GenBank/DDBJ whole genome shotgun (WGS) entry which is preliminary data.</text>
</comment>
<keyword evidence="2" id="KW-0812">Transmembrane</keyword>
<protein>
    <recommendedName>
        <fullName evidence="5">Cohesin domain-containing protein</fullName>
    </recommendedName>
</protein>
<dbReference type="Gene3D" id="2.60.40.680">
    <property type="match status" value="1"/>
</dbReference>
<feature type="region of interest" description="Disordered" evidence="1">
    <location>
        <begin position="153"/>
        <end position="240"/>
    </location>
</feature>
<dbReference type="CDD" id="cd08547">
    <property type="entry name" value="Type_II_cohesin"/>
    <property type="match status" value="1"/>
</dbReference>
<evidence type="ECO:0000256" key="1">
    <source>
        <dbReference type="SAM" id="MobiDB-lite"/>
    </source>
</evidence>
<dbReference type="SUPFAM" id="SSF49384">
    <property type="entry name" value="Carbohydrate-binding domain"/>
    <property type="match status" value="1"/>
</dbReference>
<feature type="region of interest" description="Disordered" evidence="1">
    <location>
        <begin position="96"/>
        <end position="130"/>
    </location>
</feature>
<sequence>MAGTLQRTRRALVLVVVIAVGAAALSAGGIGTVASQTGASVVVDTPDSVGTNETVVGDVDFEDVTDAEGVGSFTITLTYDPSKITLAATRDADSAFDVQSSTPSEGELRVTGYTGQETGPDGDGPLFDVETTGVNATESASIDVEISTFTDADGNDIPVSGTGDSIAVQSGGGGGLPPAPPGGGDDSGGDEAGGSDGSSDGGSDDASGDGSSDGAGGSGDESDGSDGSDGSDSSGDGIPGFGVTVALLAIALTALVAHGGRT</sequence>
<reference evidence="3 4" key="1">
    <citation type="journal article" date="2019" name="Int. J. Syst. Evol. Microbiol.">
        <title>The Global Catalogue of Microorganisms (GCM) 10K type strain sequencing project: providing services to taxonomists for standard genome sequencing and annotation.</title>
        <authorList>
            <consortium name="The Broad Institute Genomics Platform"/>
            <consortium name="The Broad Institute Genome Sequencing Center for Infectious Disease"/>
            <person name="Wu L."/>
            <person name="Ma J."/>
        </authorList>
    </citation>
    <scope>NUCLEOTIDE SEQUENCE [LARGE SCALE GENOMIC DNA]</scope>
    <source>
        <strain evidence="3 4">IBRC-M 10256</strain>
    </source>
</reference>
<dbReference type="EMBL" id="JBHSAQ010000013">
    <property type="protein sequence ID" value="MFC3959470.1"/>
    <property type="molecule type" value="Genomic_DNA"/>
</dbReference>
<gene>
    <name evidence="3" type="ORF">ACFOUR_13990</name>
</gene>
<evidence type="ECO:0008006" key="5">
    <source>
        <dbReference type="Google" id="ProtNLM"/>
    </source>
</evidence>